<evidence type="ECO:0000256" key="9">
    <source>
        <dbReference type="SAM" id="Coils"/>
    </source>
</evidence>
<dbReference type="CDD" id="cd00130">
    <property type="entry name" value="PAS"/>
    <property type="match status" value="1"/>
</dbReference>
<evidence type="ECO:0000256" key="10">
    <source>
        <dbReference type="SAM" id="Phobius"/>
    </source>
</evidence>
<dbReference type="InterPro" id="IPR035965">
    <property type="entry name" value="PAS-like_dom_sf"/>
</dbReference>
<feature type="domain" description="PAC" evidence="13">
    <location>
        <begin position="396"/>
        <end position="448"/>
    </location>
</feature>
<keyword evidence="10" id="KW-0472">Membrane</keyword>
<feature type="transmembrane region" description="Helical" evidence="10">
    <location>
        <begin position="139"/>
        <end position="159"/>
    </location>
</feature>
<evidence type="ECO:0000256" key="3">
    <source>
        <dbReference type="ARBA" id="ARBA00022553"/>
    </source>
</evidence>
<dbReference type="PROSITE" id="PS50109">
    <property type="entry name" value="HIS_KIN"/>
    <property type="match status" value="1"/>
</dbReference>
<protein>
    <recommendedName>
        <fullName evidence="2">histidine kinase</fullName>
        <ecNumber evidence="2">2.7.13.3</ecNumber>
    </recommendedName>
</protein>
<evidence type="ECO:0000313" key="15">
    <source>
        <dbReference type="Proteomes" id="UP000664417"/>
    </source>
</evidence>
<evidence type="ECO:0000256" key="6">
    <source>
        <dbReference type="ARBA" id="ARBA00022777"/>
    </source>
</evidence>
<evidence type="ECO:0000256" key="2">
    <source>
        <dbReference type="ARBA" id="ARBA00012438"/>
    </source>
</evidence>
<dbReference type="Gene3D" id="1.10.287.130">
    <property type="match status" value="1"/>
</dbReference>
<proteinExistence type="predicted"/>
<feature type="transmembrane region" description="Helical" evidence="10">
    <location>
        <begin position="233"/>
        <end position="252"/>
    </location>
</feature>
<evidence type="ECO:0000256" key="8">
    <source>
        <dbReference type="ARBA" id="ARBA00023012"/>
    </source>
</evidence>
<comment type="catalytic activity">
    <reaction evidence="1">
        <text>ATP + protein L-histidine = ADP + protein N-phospho-L-histidine.</text>
        <dbReference type="EC" id="2.7.13.3"/>
    </reaction>
</comment>
<dbReference type="PROSITE" id="PS50113">
    <property type="entry name" value="PAC"/>
    <property type="match status" value="1"/>
</dbReference>
<evidence type="ECO:0000259" key="12">
    <source>
        <dbReference type="PROSITE" id="PS50112"/>
    </source>
</evidence>
<dbReference type="Pfam" id="PF17159">
    <property type="entry name" value="MASE3"/>
    <property type="match status" value="1"/>
</dbReference>
<feature type="transmembrane region" description="Helical" evidence="10">
    <location>
        <begin position="21"/>
        <end position="43"/>
    </location>
</feature>
<dbReference type="RefSeq" id="WP_207856679.1">
    <property type="nucleotide sequence ID" value="NZ_JAFREP010000002.1"/>
</dbReference>
<feature type="transmembrane region" description="Helical" evidence="10">
    <location>
        <begin position="209"/>
        <end position="226"/>
    </location>
</feature>
<dbReference type="InterPro" id="IPR005467">
    <property type="entry name" value="His_kinase_dom"/>
</dbReference>
<feature type="domain" description="PAS" evidence="12">
    <location>
        <begin position="323"/>
        <end position="383"/>
    </location>
</feature>
<name>A0A8J7U2N3_9BACT</name>
<dbReference type="SUPFAM" id="SSF47384">
    <property type="entry name" value="Homodimeric domain of signal transducing histidine kinase"/>
    <property type="match status" value="1"/>
</dbReference>
<evidence type="ECO:0000259" key="13">
    <source>
        <dbReference type="PROSITE" id="PS50113"/>
    </source>
</evidence>
<feature type="coiled-coil region" evidence="9">
    <location>
        <begin position="501"/>
        <end position="528"/>
    </location>
</feature>
<dbReference type="SMART" id="SM00091">
    <property type="entry name" value="PAS"/>
    <property type="match status" value="1"/>
</dbReference>
<keyword evidence="5" id="KW-0547">Nucleotide-binding</keyword>
<dbReference type="PANTHER" id="PTHR43065">
    <property type="entry name" value="SENSOR HISTIDINE KINASE"/>
    <property type="match status" value="1"/>
</dbReference>
<keyword evidence="4" id="KW-0808">Transferase</keyword>
<keyword evidence="8" id="KW-0902">Two-component regulatory system</keyword>
<dbReference type="InterPro" id="IPR004358">
    <property type="entry name" value="Sig_transdc_His_kin-like_C"/>
</dbReference>
<evidence type="ECO:0000256" key="7">
    <source>
        <dbReference type="ARBA" id="ARBA00022840"/>
    </source>
</evidence>
<dbReference type="InterPro" id="IPR033425">
    <property type="entry name" value="MASE3"/>
</dbReference>
<dbReference type="InterPro" id="IPR036097">
    <property type="entry name" value="HisK_dim/P_sf"/>
</dbReference>
<feature type="transmembrane region" description="Helical" evidence="10">
    <location>
        <begin position="72"/>
        <end position="93"/>
    </location>
</feature>
<dbReference type="PANTHER" id="PTHR43065:SF50">
    <property type="entry name" value="HISTIDINE KINASE"/>
    <property type="match status" value="1"/>
</dbReference>
<dbReference type="Proteomes" id="UP000664417">
    <property type="component" value="Unassembled WGS sequence"/>
</dbReference>
<dbReference type="PROSITE" id="PS50112">
    <property type="entry name" value="PAS"/>
    <property type="match status" value="1"/>
</dbReference>
<dbReference type="PRINTS" id="PR00344">
    <property type="entry name" value="BCTRLSENSOR"/>
</dbReference>
<organism evidence="14 15">
    <name type="scientific">Acanthopleuribacter pedis</name>
    <dbReference type="NCBI Taxonomy" id="442870"/>
    <lineage>
        <taxon>Bacteria</taxon>
        <taxon>Pseudomonadati</taxon>
        <taxon>Acidobacteriota</taxon>
        <taxon>Holophagae</taxon>
        <taxon>Acanthopleuribacterales</taxon>
        <taxon>Acanthopleuribacteraceae</taxon>
        <taxon>Acanthopleuribacter</taxon>
    </lineage>
</organism>
<accession>A0A8J7U2N3</accession>
<feature type="domain" description="Histidine kinase" evidence="11">
    <location>
        <begin position="461"/>
        <end position="719"/>
    </location>
</feature>
<dbReference type="AlphaFoldDB" id="A0A8J7U2N3"/>
<dbReference type="NCBIfam" id="TIGR00229">
    <property type="entry name" value="sensory_box"/>
    <property type="match status" value="1"/>
</dbReference>
<evidence type="ECO:0000256" key="5">
    <source>
        <dbReference type="ARBA" id="ARBA00022741"/>
    </source>
</evidence>
<dbReference type="Gene3D" id="3.30.450.20">
    <property type="entry name" value="PAS domain"/>
    <property type="match status" value="1"/>
</dbReference>
<evidence type="ECO:0000256" key="4">
    <source>
        <dbReference type="ARBA" id="ARBA00022679"/>
    </source>
</evidence>
<feature type="transmembrane region" description="Helical" evidence="10">
    <location>
        <begin position="100"/>
        <end position="119"/>
    </location>
</feature>
<keyword evidence="3" id="KW-0597">Phosphoprotein</keyword>
<dbReference type="InterPro" id="IPR036890">
    <property type="entry name" value="HATPase_C_sf"/>
</dbReference>
<dbReference type="Gene3D" id="3.30.565.10">
    <property type="entry name" value="Histidine kinase-like ATPase, C-terminal domain"/>
    <property type="match status" value="1"/>
</dbReference>
<keyword evidence="7" id="KW-0067">ATP-binding</keyword>
<dbReference type="InterPro" id="IPR000700">
    <property type="entry name" value="PAS-assoc_C"/>
</dbReference>
<dbReference type="InterPro" id="IPR000014">
    <property type="entry name" value="PAS"/>
</dbReference>
<keyword evidence="10" id="KW-1133">Transmembrane helix</keyword>
<keyword evidence="6" id="KW-0418">Kinase</keyword>
<dbReference type="SUPFAM" id="SSF55874">
    <property type="entry name" value="ATPase domain of HSP90 chaperone/DNA topoisomerase II/histidine kinase"/>
    <property type="match status" value="1"/>
</dbReference>
<evidence type="ECO:0000259" key="11">
    <source>
        <dbReference type="PROSITE" id="PS50109"/>
    </source>
</evidence>
<keyword evidence="9" id="KW-0175">Coiled coil</keyword>
<dbReference type="InterPro" id="IPR003661">
    <property type="entry name" value="HisK_dim/P_dom"/>
</dbReference>
<feature type="transmembrane region" description="Helical" evidence="10">
    <location>
        <begin position="171"/>
        <end position="189"/>
    </location>
</feature>
<dbReference type="InterPro" id="IPR003594">
    <property type="entry name" value="HATPase_dom"/>
</dbReference>
<evidence type="ECO:0000256" key="1">
    <source>
        <dbReference type="ARBA" id="ARBA00000085"/>
    </source>
</evidence>
<dbReference type="GO" id="GO:0006355">
    <property type="term" value="P:regulation of DNA-templated transcription"/>
    <property type="evidence" value="ECO:0007669"/>
    <property type="project" value="InterPro"/>
</dbReference>
<reference evidence="14" key="1">
    <citation type="submission" date="2021-03" db="EMBL/GenBank/DDBJ databases">
        <authorList>
            <person name="Wang G."/>
        </authorList>
    </citation>
    <scope>NUCLEOTIDE SEQUENCE</scope>
    <source>
        <strain evidence="14">KCTC 12899</strain>
    </source>
</reference>
<dbReference type="EMBL" id="JAFREP010000002">
    <property type="protein sequence ID" value="MBO1317443.1"/>
    <property type="molecule type" value="Genomic_DNA"/>
</dbReference>
<keyword evidence="15" id="KW-1185">Reference proteome</keyword>
<sequence>MKKVQQGDTFSKVRFQKIPRHFTLTIVLLCFSPLLALLMGLPLSTTTPPPTWSALLAEDNPAWRLPLLTHTLLTWSAFCIALCTAVFAAVHYLLKRDVAVLIISIALFCSGCLDAYHVMAANSVIGSNADPNTLIPLSWLASRVFNGGILISGCWFLTLGKRDPKSDLKKATLFAAAFGALTLITVLVLPLISLNPFQGGSVVKQPGDLLPLALYFVAAIWVFPHFHRQYPNLFAYSLLVSVVPNIVVHLHMALGSTAPLDGHFQSAQVLRVVAYTVPFLGLCLDYINTHRNLKYELKQRGQKARLMQDIREREEAERRIHEEKERLRVTLACIGDGVIATDTEGNIQLINEVGARLTGRTIEDATGRPLEEVLTLLDAQTHNPHQPNHEDSGSERIFPVLLVSTDGTEHMVAERTTPILDAAGEILGFVLVIRDITSQEKARSRMAQSQKMESIGQLAAGIAHEINSPMQFVGDNNEFLTEAFTDYHKLFEELRQLIDQVNFGETKADQARQLMKAVEKELDIAYLEDEIPKALRQSREGIDRVSQLVRAMKAFSHPDRGNKTMSDLNEAIRNTITISHNEWKYVADLEAELGESVGLVHCQISLINQAVLNLLVNAGQAIGEQVKSGRFKKGLIKVSTERRKSGILIQIEDNGGGIPPSIRHRIFDPFFTTKEIGTGSGQGLAITHDIIVNKHRGKIEVDSKAGEGTVFSIALPDPQSSTEVTS</sequence>
<dbReference type="EC" id="2.7.13.3" evidence="2"/>
<comment type="caution">
    <text evidence="14">The sequence shown here is derived from an EMBL/GenBank/DDBJ whole genome shotgun (WGS) entry which is preliminary data.</text>
</comment>
<dbReference type="Pfam" id="PF02518">
    <property type="entry name" value="HATPase_c"/>
    <property type="match status" value="1"/>
</dbReference>
<dbReference type="CDD" id="cd00082">
    <property type="entry name" value="HisKA"/>
    <property type="match status" value="1"/>
</dbReference>
<dbReference type="GO" id="GO:0000155">
    <property type="term" value="F:phosphorelay sensor kinase activity"/>
    <property type="evidence" value="ECO:0007669"/>
    <property type="project" value="InterPro"/>
</dbReference>
<dbReference type="SMART" id="SM00387">
    <property type="entry name" value="HATPase_c"/>
    <property type="match status" value="1"/>
</dbReference>
<keyword evidence="10" id="KW-0812">Transmembrane</keyword>
<dbReference type="InterPro" id="IPR013767">
    <property type="entry name" value="PAS_fold"/>
</dbReference>
<dbReference type="SUPFAM" id="SSF55785">
    <property type="entry name" value="PYP-like sensor domain (PAS domain)"/>
    <property type="match status" value="1"/>
</dbReference>
<dbReference type="Pfam" id="PF00989">
    <property type="entry name" value="PAS"/>
    <property type="match status" value="1"/>
</dbReference>
<gene>
    <name evidence="14" type="ORF">J3U88_03155</name>
</gene>
<dbReference type="GO" id="GO:0005524">
    <property type="term" value="F:ATP binding"/>
    <property type="evidence" value="ECO:0007669"/>
    <property type="project" value="UniProtKB-KW"/>
</dbReference>
<evidence type="ECO:0000313" key="14">
    <source>
        <dbReference type="EMBL" id="MBO1317443.1"/>
    </source>
</evidence>